<dbReference type="PANTHER" id="PTHR30605:SF0">
    <property type="entry name" value="ANHYDRO-N-ACETYLMURAMIC ACID KINASE"/>
    <property type="match status" value="1"/>
</dbReference>
<reference evidence="3 4" key="1">
    <citation type="submission" date="2019-12" db="EMBL/GenBank/DDBJ databases">
        <authorList>
            <person name="Li M."/>
        </authorList>
    </citation>
    <scope>NUCLEOTIDE SEQUENCE [LARGE SCALE GENOMIC DNA]</scope>
    <source>
        <strain evidence="3 4">GBMRC 2024</strain>
    </source>
</reference>
<comment type="catalytic activity">
    <reaction evidence="2">
        <text>1,6-anhydro-N-acetyl-beta-muramate + ATP + H2O = N-acetyl-D-muramate 6-phosphate + ADP + H(+)</text>
        <dbReference type="Rhea" id="RHEA:24952"/>
        <dbReference type="ChEBI" id="CHEBI:15377"/>
        <dbReference type="ChEBI" id="CHEBI:15378"/>
        <dbReference type="ChEBI" id="CHEBI:30616"/>
        <dbReference type="ChEBI" id="CHEBI:58690"/>
        <dbReference type="ChEBI" id="CHEBI:58722"/>
        <dbReference type="ChEBI" id="CHEBI:456216"/>
        <dbReference type="EC" id="2.7.1.170"/>
    </reaction>
</comment>
<comment type="pathway">
    <text evidence="2">Cell wall biogenesis; peptidoglycan recycling.</text>
</comment>
<evidence type="ECO:0000256" key="2">
    <source>
        <dbReference type="HAMAP-Rule" id="MF_01270"/>
    </source>
</evidence>
<accession>A0A6L7G1Y9</accession>
<keyword evidence="2 3" id="KW-0808">Transferase</keyword>
<keyword evidence="1 2" id="KW-0119">Carbohydrate metabolism</keyword>
<dbReference type="Gene3D" id="3.30.420.40">
    <property type="match status" value="2"/>
</dbReference>
<evidence type="ECO:0000256" key="1">
    <source>
        <dbReference type="ARBA" id="ARBA00023277"/>
    </source>
</evidence>
<dbReference type="EC" id="2.7.1.170" evidence="2"/>
<proteinExistence type="inferred from homology"/>
<dbReference type="InterPro" id="IPR005338">
    <property type="entry name" value="Anhydro_N_Ac-Mur_kinase"/>
</dbReference>
<keyword evidence="4" id="KW-1185">Reference proteome</keyword>
<dbReference type="Proteomes" id="UP000477911">
    <property type="component" value="Unassembled WGS sequence"/>
</dbReference>
<organism evidence="3 4">
    <name type="scientific">Pseudooceanicola albus</name>
    <dbReference type="NCBI Taxonomy" id="2692189"/>
    <lineage>
        <taxon>Bacteria</taxon>
        <taxon>Pseudomonadati</taxon>
        <taxon>Pseudomonadota</taxon>
        <taxon>Alphaproteobacteria</taxon>
        <taxon>Rhodobacterales</taxon>
        <taxon>Paracoccaceae</taxon>
        <taxon>Pseudooceanicola</taxon>
    </lineage>
</organism>
<dbReference type="GO" id="GO:0097175">
    <property type="term" value="P:1,6-anhydro-N-acetyl-beta-muramic acid catabolic process"/>
    <property type="evidence" value="ECO:0007669"/>
    <property type="project" value="UniProtKB-UniRule"/>
</dbReference>
<protein>
    <recommendedName>
        <fullName evidence="2">Anhydro-N-acetylmuramic acid kinase</fullName>
        <ecNumber evidence="2">2.7.1.170</ecNumber>
    </recommendedName>
    <alternativeName>
        <fullName evidence="2">AnhMurNAc kinase</fullName>
    </alternativeName>
</protein>
<keyword evidence="2" id="KW-0067">ATP-binding</keyword>
<keyword evidence="2 3" id="KW-0418">Kinase</keyword>
<dbReference type="EMBL" id="WUMU01000005">
    <property type="protein sequence ID" value="MXN17548.1"/>
    <property type="molecule type" value="Genomic_DNA"/>
</dbReference>
<dbReference type="GO" id="GO:0006040">
    <property type="term" value="P:amino sugar metabolic process"/>
    <property type="evidence" value="ECO:0007669"/>
    <property type="project" value="InterPro"/>
</dbReference>
<dbReference type="AlphaFoldDB" id="A0A6L7G1Y9"/>
<dbReference type="GO" id="GO:0009254">
    <property type="term" value="P:peptidoglycan turnover"/>
    <property type="evidence" value="ECO:0007669"/>
    <property type="project" value="UniProtKB-UniRule"/>
</dbReference>
<dbReference type="SUPFAM" id="SSF53067">
    <property type="entry name" value="Actin-like ATPase domain"/>
    <property type="match status" value="1"/>
</dbReference>
<evidence type="ECO:0000313" key="4">
    <source>
        <dbReference type="Proteomes" id="UP000477911"/>
    </source>
</evidence>
<dbReference type="UniPathway" id="UPA00343"/>
<dbReference type="InterPro" id="IPR043129">
    <property type="entry name" value="ATPase_NBD"/>
</dbReference>
<comment type="function">
    <text evidence="2">Catalyzes the specific phosphorylation of 1,6-anhydro-N-acetylmuramic acid (anhMurNAc) with the simultaneous cleavage of the 1,6-anhydro ring, generating MurNAc-6-P. Is required for the utilization of anhMurNAc either imported from the medium or derived from its own cell wall murein, and thus plays a role in cell wall recycling.</text>
</comment>
<dbReference type="Pfam" id="PF03702">
    <property type="entry name" value="AnmK"/>
    <property type="match status" value="1"/>
</dbReference>
<dbReference type="HAMAP" id="MF_01270">
    <property type="entry name" value="AnhMurNAc_kinase"/>
    <property type="match status" value="1"/>
</dbReference>
<name>A0A6L7G1Y9_9RHOB</name>
<feature type="binding site" evidence="2">
    <location>
        <begin position="29"/>
        <end position="36"/>
    </location>
    <ligand>
        <name>ATP</name>
        <dbReference type="ChEBI" id="CHEBI:30616"/>
    </ligand>
</feature>
<dbReference type="GO" id="GO:0016773">
    <property type="term" value="F:phosphotransferase activity, alcohol group as acceptor"/>
    <property type="evidence" value="ECO:0007669"/>
    <property type="project" value="UniProtKB-UniRule"/>
</dbReference>
<sequence length="384" mass="39961">MGARQGKEKTMSQVLRAEGPLRALGAMSGTSLDGVDAAVIDTDGQDILGFGRSGYRAYGEAEQALLRAGFGCWPGEEPEGAQAALHAAHAALLADFPEAEVVGFHGQTLAHDPHGRGTFQLGDGEVLAEMLARPVVWDFRSADVAAGGEGAPLAPFFHHACARWIGARQPVAFLNLGGVGNLTWVDPTIAAPEAEGALLSFDTGPANAPLNDLMQARRGQEVDRDGALAGQGKVDEAVVQTFLSHPYFDRPAPKSLDRNEFGDTTALVGHLDDADAAATLTALCAASVAAGLRRMPQRPARLLVTGGGRLNPVLMAMIGARCDCEAVAVEHVGLDGDMLEAQAFAYLAVRVLRGLPTSCAGTTGVAHPVSGGRISPADPLRRRA</sequence>
<dbReference type="GO" id="GO:0005524">
    <property type="term" value="F:ATP binding"/>
    <property type="evidence" value="ECO:0007669"/>
    <property type="project" value="UniProtKB-UniRule"/>
</dbReference>
<dbReference type="PANTHER" id="PTHR30605">
    <property type="entry name" value="ANHYDRO-N-ACETYLMURAMIC ACID KINASE"/>
    <property type="match status" value="1"/>
</dbReference>
<dbReference type="UniPathway" id="UPA00544"/>
<gene>
    <name evidence="2" type="primary">anmK</name>
    <name evidence="3" type="ORF">GR170_06870</name>
</gene>
<comment type="caution">
    <text evidence="3">The sequence shown here is derived from an EMBL/GenBank/DDBJ whole genome shotgun (WGS) entry which is preliminary data.</text>
</comment>
<evidence type="ECO:0000313" key="3">
    <source>
        <dbReference type="EMBL" id="MXN17548.1"/>
    </source>
</evidence>
<comment type="pathway">
    <text evidence="2">Amino-sugar metabolism; 1,6-anhydro-N-acetylmuramate degradation.</text>
</comment>
<keyword evidence="2" id="KW-0547">Nucleotide-binding</keyword>
<comment type="similarity">
    <text evidence="2">Belongs to the anhydro-N-acetylmuramic acid kinase family.</text>
</comment>
<dbReference type="NCBIfam" id="NF007141">
    <property type="entry name" value="PRK09585.1-5"/>
    <property type="match status" value="1"/>
</dbReference>
<dbReference type="GO" id="GO:0016301">
    <property type="term" value="F:kinase activity"/>
    <property type="evidence" value="ECO:0007669"/>
    <property type="project" value="UniProtKB-KW"/>
</dbReference>